<sequence length="443" mass="49854">MSLLLACAPTLILTRILGWHPIDLPETLVWGALWLIWRGYQGLYPGYGRSPQTELRLHVVGTLQVAGVQLAAALAIQRLTPTPPSALVLWALLLVTALTMRYALRSLLIRWGQYGRPISVIGAGHTAELAIAHLCQHPAYGLNPVYAYDDNPELQGRHVRGVPVIGPIELALTMPRTQQALISIPGARAETQRRLVNGIYSAFPLTWVIPDLFGVPNQGLQTHSIGAIASLEIRNNLRSLRSRLVKRILDLLCAIVCTVLALPLLLIIAVAIRLESKGPVIYKAYRLGRYGQPFPCYKFRSMHEDAEQRLESLLKECPELRHEYETFHKLKQDPRVTRIGGLLRMTSLDELPQLWNVLMGQMSLVGPRPYLPRESQKIGHAIDTILRVRPGMTGYWQVNDRSESTFEQRVDMDQFYIANWSPWLDLVILLQTVRVVVRGMGAY</sequence>
<evidence type="ECO:0000256" key="7">
    <source>
        <dbReference type="SAM" id="Phobius"/>
    </source>
</evidence>
<dbReference type="NCBIfam" id="TIGR03022">
    <property type="entry name" value="WbaP_sugtrans"/>
    <property type="match status" value="1"/>
</dbReference>
<dbReference type="PANTHER" id="PTHR30576">
    <property type="entry name" value="COLANIC BIOSYNTHESIS UDP-GLUCOSE LIPID CARRIER TRANSFERASE"/>
    <property type="match status" value="1"/>
</dbReference>
<dbReference type="AlphaFoldDB" id="A0A7W8JSZ8"/>
<dbReference type="GO" id="GO:0016780">
    <property type="term" value="F:phosphotransferase activity, for other substituted phosphate groups"/>
    <property type="evidence" value="ECO:0007669"/>
    <property type="project" value="TreeGrafter"/>
</dbReference>
<feature type="transmembrane region" description="Helical" evidence="7">
    <location>
        <begin position="59"/>
        <end position="79"/>
    </location>
</feature>
<evidence type="ECO:0000259" key="8">
    <source>
        <dbReference type="Pfam" id="PF02397"/>
    </source>
</evidence>
<evidence type="ECO:0000256" key="4">
    <source>
        <dbReference type="ARBA" id="ARBA00022692"/>
    </source>
</evidence>
<dbReference type="Gene3D" id="3.40.50.720">
    <property type="entry name" value="NAD(P)-binding Rossmann-like Domain"/>
    <property type="match status" value="1"/>
</dbReference>
<evidence type="ECO:0000313" key="10">
    <source>
        <dbReference type="Proteomes" id="UP000552709"/>
    </source>
</evidence>
<accession>A0A7W8JSZ8</accession>
<keyword evidence="10" id="KW-1185">Reference proteome</keyword>
<dbReference type="InterPro" id="IPR003362">
    <property type="entry name" value="Bact_transf"/>
</dbReference>
<dbReference type="InterPro" id="IPR017472">
    <property type="entry name" value="Undecaprenyl-P_galact_Ptfrase"/>
</dbReference>
<proteinExistence type="inferred from homology"/>
<dbReference type="Pfam" id="PF13727">
    <property type="entry name" value="CoA_binding_3"/>
    <property type="match status" value="1"/>
</dbReference>
<dbReference type="InterPro" id="IPR017475">
    <property type="entry name" value="EPS_sugar_tfrase"/>
</dbReference>
<name>A0A7W8JSZ8_9DEIO</name>
<dbReference type="GO" id="GO:0000271">
    <property type="term" value="P:polysaccharide biosynthetic process"/>
    <property type="evidence" value="ECO:0007669"/>
    <property type="project" value="InterPro"/>
</dbReference>
<evidence type="ECO:0000256" key="5">
    <source>
        <dbReference type="ARBA" id="ARBA00022989"/>
    </source>
</evidence>
<organism evidence="9 10">
    <name type="scientific">Deinococcus humi</name>
    <dbReference type="NCBI Taxonomy" id="662880"/>
    <lineage>
        <taxon>Bacteria</taxon>
        <taxon>Thermotogati</taxon>
        <taxon>Deinococcota</taxon>
        <taxon>Deinococci</taxon>
        <taxon>Deinococcales</taxon>
        <taxon>Deinococcaceae</taxon>
        <taxon>Deinococcus</taxon>
    </lineage>
</organism>
<dbReference type="GO" id="GO:0005886">
    <property type="term" value="C:plasma membrane"/>
    <property type="evidence" value="ECO:0007669"/>
    <property type="project" value="InterPro"/>
</dbReference>
<keyword evidence="4 7" id="KW-0812">Transmembrane</keyword>
<evidence type="ECO:0000256" key="2">
    <source>
        <dbReference type="ARBA" id="ARBA00006464"/>
    </source>
</evidence>
<dbReference type="SUPFAM" id="SSF53335">
    <property type="entry name" value="S-adenosyl-L-methionine-dependent methyltransferases"/>
    <property type="match status" value="1"/>
</dbReference>
<feature type="transmembrane region" description="Helical" evidence="7">
    <location>
        <begin position="248"/>
        <end position="272"/>
    </location>
</feature>
<dbReference type="InterPro" id="IPR029063">
    <property type="entry name" value="SAM-dependent_MTases_sf"/>
</dbReference>
<feature type="domain" description="Bacterial sugar transferase" evidence="8">
    <location>
        <begin position="246"/>
        <end position="437"/>
    </location>
</feature>
<evidence type="ECO:0000256" key="1">
    <source>
        <dbReference type="ARBA" id="ARBA00004141"/>
    </source>
</evidence>
<evidence type="ECO:0000313" key="9">
    <source>
        <dbReference type="EMBL" id="MBB5361428.1"/>
    </source>
</evidence>
<dbReference type="NCBIfam" id="TIGR03025">
    <property type="entry name" value="EPS_sugtrans"/>
    <property type="match status" value="1"/>
</dbReference>
<dbReference type="Proteomes" id="UP000552709">
    <property type="component" value="Unassembled WGS sequence"/>
</dbReference>
<dbReference type="Pfam" id="PF02397">
    <property type="entry name" value="Bac_transf"/>
    <property type="match status" value="1"/>
</dbReference>
<protein>
    <submittedName>
        <fullName evidence="9">Undecaprenyl-phosphate galactose phosphotransferase WbaP</fullName>
    </submittedName>
</protein>
<dbReference type="PANTHER" id="PTHR30576:SF10">
    <property type="entry name" value="SLL5057 PROTEIN"/>
    <property type="match status" value="1"/>
</dbReference>
<comment type="caution">
    <text evidence="9">The sequence shown here is derived from an EMBL/GenBank/DDBJ whole genome shotgun (WGS) entry which is preliminary data.</text>
</comment>
<evidence type="ECO:0000256" key="6">
    <source>
        <dbReference type="ARBA" id="ARBA00023136"/>
    </source>
</evidence>
<keyword evidence="3 9" id="KW-0808">Transferase</keyword>
<keyword evidence="5 7" id="KW-1133">Transmembrane helix</keyword>
<gene>
    <name evidence="9" type="ORF">HNQ08_000499</name>
</gene>
<keyword evidence="6 7" id="KW-0472">Membrane</keyword>
<comment type="subcellular location">
    <subcellularLocation>
        <location evidence="1">Membrane</location>
        <topology evidence="1">Multi-pass membrane protein</topology>
    </subcellularLocation>
</comment>
<evidence type="ECO:0000256" key="3">
    <source>
        <dbReference type="ARBA" id="ARBA00022679"/>
    </source>
</evidence>
<feature type="transmembrane region" description="Helical" evidence="7">
    <location>
        <begin position="85"/>
        <end position="104"/>
    </location>
</feature>
<comment type="similarity">
    <text evidence="2">Belongs to the bacterial sugar transferase family.</text>
</comment>
<dbReference type="EMBL" id="JACHFL010000001">
    <property type="protein sequence ID" value="MBB5361428.1"/>
    <property type="molecule type" value="Genomic_DNA"/>
</dbReference>
<reference evidence="9 10" key="1">
    <citation type="submission" date="2020-08" db="EMBL/GenBank/DDBJ databases">
        <title>Genomic Encyclopedia of Type Strains, Phase IV (KMG-IV): sequencing the most valuable type-strain genomes for metagenomic binning, comparative biology and taxonomic classification.</title>
        <authorList>
            <person name="Goeker M."/>
        </authorList>
    </citation>
    <scope>NUCLEOTIDE SEQUENCE [LARGE SCALE GENOMIC DNA]</scope>
    <source>
        <strain evidence="9 10">DSM 27939</strain>
    </source>
</reference>